<keyword evidence="2" id="KW-1185">Reference proteome</keyword>
<proteinExistence type="predicted"/>
<reference evidence="1 2" key="1">
    <citation type="submission" date="2022-04" db="EMBL/GenBank/DDBJ databases">
        <title>Chromosome-level reference genomes for two strains of Caenorhabditis briggsae: an improved platform for comparative genomics.</title>
        <authorList>
            <person name="Stevens L."/>
            <person name="Andersen E."/>
        </authorList>
    </citation>
    <scope>NUCLEOTIDE SEQUENCE [LARGE SCALE GENOMIC DNA]</scope>
    <source>
        <strain evidence="1">VX34</strain>
        <tissue evidence="1">Whole-organism</tissue>
    </source>
</reference>
<accession>A0AAE9FIP1</accession>
<dbReference type="Proteomes" id="UP000829354">
    <property type="component" value="Chromosome X"/>
</dbReference>
<name>A0AAE9FIP1_CAEBR</name>
<dbReference type="AlphaFoldDB" id="A0AAE9FIP1"/>
<dbReference type="EMBL" id="CP092625">
    <property type="protein sequence ID" value="UMM44417.1"/>
    <property type="molecule type" value="Genomic_DNA"/>
</dbReference>
<organism evidence="1 2">
    <name type="scientific">Caenorhabditis briggsae</name>
    <dbReference type="NCBI Taxonomy" id="6238"/>
    <lineage>
        <taxon>Eukaryota</taxon>
        <taxon>Metazoa</taxon>
        <taxon>Ecdysozoa</taxon>
        <taxon>Nematoda</taxon>
        <taxon>Chromadorea</taxon>
        <taxon>Rhabditida</taxon>
        <taxon>Rhabditina</taxon>
        <taxon>Rhabditomorpha</taxon>
        <taxon>Rhabditoidea</taxon>
        <taxon>Rhabditidae</taxon>
        <taxon>Peloderinae</taxon>
        <taxon>Caenorhabditis</taxon>
    </lineage>
</organism>
<protein>
    <submittedName>
        <fullName evidence="1">Uncharacterized protein</fullName>
    </submittedName>
</protein>
<evidence type="ECO:0000313" key="1">
    <source>
        <dbReference type="EMBL" id="UMM44417.1"/>
    </source>
</evidence>
<evidence type="ECO:0000313" key="2">
    <source>
        <dbReference type="Proteomes" id="UP000829354"/>
    </source>
</evidence>
<gene>
    <name evidence="1" type="ORF">L5515_019570</name>
</gene>
<sequence>MESWADAMQNQVTLRDEVLGARCLLPRNEELRNRIWLRIDNCWVSTFKDSKIVLKLWDKSTLESMKI</sequence>